<gene>
    <name evidence="2" type="ORF">LAL4801_02768</name>
</gene>
<dbReference type="Proteomes" id="UP000048926">
    <property type="component" value="Unassembled WGS sequence"/>
</dbReference>
<accession>A0A0M6Y2L3</accession>
<organism evidence="2 3">
    <name type="scientific">Roseibium aggregatum</name>
    <dbReference type="NCBI Taxonomy" id="187304"/>
    <lineage>
        <taxon>Bacteria</taxon>
        <taxon>Pseudomonadati</taxon>
        <taxon>Pseudomonadota</taxon>
        <taxon>Alphaproteobacteria</taxon>
        <taxon>Hyphomicrobiales</taxon>
        <taxon>Stappiaceae</taxon>
        <taxon>Roseibium</taxon>
    </lineage>
</organism>
<protein>
    <submittedName>
        <fullName evidence="2">Uncharacterized protein</fullName>
    </submittedName>
</protein>
<reference evidence="3" key="1">
    <citation type="submission" date="2015-07" db="EMBL/GenBank/DDBJ databases">
        <authorList>
            <person name="Rodrigo-Torres Lidia"/>
            <person name="Arahal R.David."/>
        </authorList>
    </citation>
    <scope>NUCLEOTIDE SEQUENCE [LARGE SCALE GENOMIC DNA]</scope>
    <source>
        <strain evidence="3">CECT 4801</strain>
    </source>
</reference>
<keyword evidence="3" id="KW-1185">Reference proteome</keyword>
<dbReference type="AlphaFoldDB" id="A0A0M6Y2L3"/>
<proteinExistence type="predicted"/>
<keyword evidence="1" id="KW-0732">Signal</keyword>
<dbReference type="RefSeq" id="WP_055657093.1">
    <property type="nucleotide sequence ID" value="NZ_CXST01000002.1"/>
</dbReference>
<sequence length="155" mass="16653">MKYAYALAAGLLLGLPAEFATAQSRSNEGVTGQPQACPFNHPVGCFIKTGSKGPVKSVYFFNDYKQNRCGVHTQVCPEGRKCFTRTEKLSLNTATGEFYSSRINGAVTVTNSYGFSTKTIGAGYPAFMRAKVKYVGKNGKARTSTLSFKASSEGC</sequence>
<feature type="chain" id="PRO_5005807477" evidence="1">
    <location>
        <begin position="23"/>
        <end position="155"/>
    </location>
</feature>
<feature type="signal peptide" evidence="1">
    <location>
        <begin position="1"/>
        <end position="22"/>
    </location>
</feature>
<dbReference type="EMBL" id="CXST01000002">
    <property type="protein sequence ID" value="CTQ44325.1"/>
    <property type="molecule type" value="Genomic_DNA"/>
</dbReference>
<evidence type="ECO:0000256" key="1">
    <source>
        <dbReference type="SAM" id="SignalP"/>
    </source>
</evidence>
<evidence type="ECO:0000313" key="2">
    <source>
        <dbReference type="EMBL" id="CTQ44325.1"/>
    </source>
</evidence>
<name>A0A0M6Y2L3_9HYPH</name>
<evidence type="ECO:0000313" key="3">
    <source>
        <dbReference type="Proteomes" id="UP000048926"/>
    </source>
</evidence>